<dbReference type="RefSeq" id="WP_184479504.1">
    <property type="nucleotide sequence ID" value="NZ_JACHIV010000001.1"/>
</dbReference>
<dbReference type="AlphaFoldDB" id="A0A840NE55"/>
<name>A0A840NE55_9PSEU</name>
<dbReference type="EMBL" id="JACHIV010000001">
    <property type="protein sequence ID" value="MBB5069884.1"/>
    <property type="molecule type" value="Genomic_DNA"/>
</dbReference>
<accession>A0A840NE55</accession>
<reference evidence="1 2" key="1">
    <citation type="submission" date="2020-08" db="EMBL/GenBank/DDBJ databases">
        <title>Sequencing the genomes of 1000 actinobacteria strains.</title>
        <authorList>
            <person name="Klenk H.-P."/>
        </authorList>
    </citation>
    <scope>NUCLEOTIDE SEQUENCE [LARGE SCALE GENOMIC DNA]</scope>
    <source>
        <strain evidence="1 2">DSM 45582</strain>
    </source>
</reference>
<evidence type="ECO:0000313" key="2">
    <source>
        <dbReference type="Proteomes" id="UP000580474"/>
    </source>
</evidence>
<keyword evidence="2" id="KW-1185">Reference proteome</keyword>
<dbReference type="Proteomes" id="UP000580474">
    <property type="component" value="Unassembled WGS sequence"/>
</dbReference>
<comment type="caution">
    <text evidence="1">The sequence shown here is derived from an EMBL/GenBank/DDBJ whole genome shotgun (WGS) entry which is preliminary data.</text>
</comment>
<evidence type="ECO:0000313" key="1">
    <source>
        <dbReference type="EMBL" id="MBB5069884.1"/>
    </source>
</evidence>
<gene>
    <name evidence="1" type="ORF">BJ969_002972</name>
</gene>
<sequence>MSGDQRISARRFRLLCEQRGYGYPELVRDLGKRGVVVTRPGVAKLGRAPDSPVPHYAAELALVLKSSVGYLVGRDRQFLGKRFRDLYRERGCSLAALADQLHRYRQVTVSTQYLQQLACSRNTNPRAEIVDGLAVLLATTPD</sequence>
<proteinExistence type="predicted"/>
<organism evidence="1 2">
    <name type="scientific">Saccharopolyspora gloriosae</name>
    <dbReference type="NCBI Taxonomy" id="455344"/>
    <lineage>
        <taxon>Bacteria</taxon>
        <taxon>Bacillati</taxon>
        <taxon>Actinomycetota</taxon>
        <taxon>Actinomycetes</taxon>
        <taxon>Pseudonocardiales</taxon>
        <taxon>Pseudonocardiaceae</taxon>
        <taxon>Saccharopolyspora</taxon>
    </lineage>
</organism>
<protein>
    <submittedName>
        <fullName evidence="1">Uncharacterized protein</fullName>
    </submittedName>
</protein>